<keyword evidence="2" id="KW-1185">Reference proteome</keyword>
<gene>
    <name evidence="1" type="ORF">O181_025769</name>
</gene>
<reference evidence="1" key="1">
    <citation type="submission" date="2021-03" db="EMBL/GenBank/DDBJ databases">
        <title>Draft genome sequence of rust myrtle Austropuccinia psidii MF-1, a brazilian biotype.</title>
        <authorList>
            <person name="Quecine M.C."/>
            <person name="Pachon D.M.R."/>
            <person name="Bonatelli M.L."/>
            <person name="Correr F.H."/>
            <person name="Franceschini L.M."/>
            <person name="Leite T.F."/>
            <person name="Margarido G.R.A."/>
            <person name="Almeida C.A."/>
            <person name="Ferrarezi J.A."/>
            <person name="Labate C.A."/>
        </authorList>
    </citation>
    <scope>NUCLEOTIDE SEQUENCE</scope>
    <source>
        <strain evidence="1">MF-1</strain>
    </source>
</reference>
<organism evidence="1 2">
    <name type="scientific">Austropuccinia psidii MF-1</name>
    <dbReference type="NCBI Taxonomy" id="1389203"/>
    <lineage>
        <taxon>Eukaryota</taxon>
        <taxon>Fungi</taxon>
        <taxon>Dikarya</taxon>
        <taxon>Basidiomycota</taxon>
        <taxon>Pucciniomycotina</taxon>
        <taxon>Pucciniomycetes</taxon>
        <taxon>Pucciniales</taxon>
        <taxon>Sphaerophragmiaceae</taxon>
        <taxon>Austropuccinia</taxon>
    </lineage>
</organism>
<name>A0A9Q3H0Z6_9BASI</name>
<dbReference type="AlphaFoldDB" id="A0A9Q3H0Z6"/>
<sequence>MSSPLKPPKPIFHSYPPGIISKDLWPFSPSNTQKSHKWCYTPLCIFFTSNPMVPISNGYFNISSDHQGITSSRGFINAQEQVSISNTNDTIKQSLVILIQSIPPREYWQ</sequence>
<dbReference type="Proteomes" id="UP000765509">
    <property type="component" value="Unassembled WGS sequence"/>
</dbReference>
<accession>A0A9Q3H0Z6</accession>
<evidence type="ECO:0000313" key="1">
    <source>
        <dbReference type="EMBL" id="MBW0486054.1"/>
    </source>
</evidence>
<dbReference type="EMBL" id="AVOT02008462">
    <property type="protein sequence ID" value="MBW0486054.1"/>
    <property type="molecule type" value="Genomic_DNA"/>
</dbReference>
<proteinExistence type="predicted"/>
<protein>
    <submittedName>
        <fullName evidence="1">Uncharacterized protein</fullName>
    </submittedName>
</protein>
<comment type="caution">
    <text evidence="1">The sequence shown here is derived from an EMBL/GenBank/DDBJ whole genome shotgun (WGS) entry which is preliminary data.</text>
</comment>
<evidence type="ECO:0000313" key="2">
    <source>
        <dbReference type="Proteomes" id="UP000765509"/>
    </source>
</evidence>